<feature type="binding site" evidence="3">
    <location>
        <position position="86"/>
    </location>
    <ligand>
        <name>Cu cation</name>
        <dbReference type="ChEBI" id="CHEBI:23378"/>
    </ligand>
</feature>
<dbReference type="PROSITE" id="PS51352">
    <property type="entry name" value="THIOREDOXIN_2"/>
    <property type="match status" value="1"/>
</dbReference>
<dbReference type="GO" id="GO:0046872">
    <property type="term" value="F:metal ion binding"/>
    <property type="evidence" value="ECO:0007669"/>
    <property type="project" value="UniProtKB-KW"/>
</dbReference>
<evidence type="ECO:0000256" key="2">
    <source>
        <dbReference type="ARBA" id="ARBA00023008"/>
    </source>
</evidence>
<comment type="similarity">
    <text evidence="1">Belongs to the SCO1/2 family.</text>
</comment>
<sequence>MGNNKVILLILLLTALACTPKKPADVKLPYFNTPDFTPIWLDKSTAEYQNLHTIPAFSFTDQNGNSITNQTVNNKIYVVDFFFTRCQNICPKMTGNMAKVSAAFIGHPNILMLSHSVTPELDNIAVLRNYAKLKNVTNPNWHLLTGDKKQIYDIARKGYFADNAIGYNKDFNEFLHTENFILVDGQHHIRGVYNGTIDFEIDNLIRHIKILEKEVD</sequence>
<reference evidence="7 8" key="1">
    <citation type="submission" date="2018-10" db="EMBL/GenBank/DDBJ databases">
        <title>Genomic Encyclopedia of Archaeal and Bacterial Type Strains, Phase II (KMG-II): from individual species to whole genera.</title>
        <authorList>
            <person name="Goeker M."/>
        </authorList>
    </citation>
    <scope>NUCLEOTIDE SEQUENCE [LARGE SCALE GENOMIC DNA]</scope>
    <source>
        <strain evidence="7 8">DSM 18602</strain>
    </source>
</reference>
<dbReference type="Gene3D" id="3.40.30.10">
    <property type="entry name" value="Glutaredoxin"/>
    <property type="match status" value="1"/>
</dbReference>
<dbReference type="InterPro" id="IPR003782">
    <property type="entry name" value="SCO1/SenC"/>
</dbReference>
<evidence type="ECO:0000256" key="5">
    <source>
        <dbReference type="SAM" id="SignalP"/>
    </source>
</evidence>
<dbReference type="PANTHER" id="PTHR12151">
    <property type="entry name" value="ELECTRON TRANSPORT PROTIN SCO1/SENC FAMILY MEMBER"/>
    <property type="match status" value="1"/>
</dbReference>
<keyword evidence="3" id="KW-0479">Metal-binding</keyword>
<feature type="disulfide bond" description="Redox-active" evidence="4">
    <location>
        <begin position="86"/>
        <end position="90"/>
    </location>
</feature>
<evidence type="ECO:0000313" key="7">
    <source>
        <dbReference type="EMBL" id="RKR85605.1"/>
    </source>
</evidence>
<feature type="domain" description="Thioredoxin" evidence="6">
    <location>
        <begin position="48"/>
        <end position="213"/>
    </location>
</feature>
<dbReference type="PROSITE" id="PS51257">
    <property type="entry name" value="PROKAR_LIPOPROTEIN"/>
    <property type="match status" value="1"/>
</dbReference>
<dbReference type="OrthoDB" id="9811998at2"/>
<evidence type="ECO:0000313" key="8">
    <source>
        <dbReference type="Proteomes" id="UP000268007"/>
    </source>
</evidence>
<dbReference type="EMBL" id="RBKU01000001">
    <property type="protein sequence ID" value="RKR85605.1"/>
    <property type="molecule type" value="Genomic_DNA"/>
</dbReference>
<dbReference type="PANTHER" id="PTHR12151:SF25">
    <property type="entry name" value="LINALOOL DEHYDRATASE_ISOMERASE DOMAIN-CONTAINING PROTEIN"/>
    <property type="match status" value="1"/>
</dbReference>
<dbReference type="AlphaFoldDB" id="A0A495J9B8"/>
<dbReference type="InterPro" id="IPR036249">
    <property type="entry name" value="Thioredoxin-like_sf"/>
</dbReference>
<keyword evidence="5" id="KW-0732">Signal</keyword>
<feature type="binding site" evidence="3">
    <location>
        <position position="90"/>
    </location>
    <ligand>
        <name>Cu cation</name>
        <dbReference type="ChEBI" id="CHEBI:23378"/>
    </ligand>
</feature>
<keyword evidence="4" id="KW-1015">Disulfide bond</keyword>
<keyword evidence="8" id="KW-1185">Reference proteome</keyword>
<organism evidence="7 8">
    <name type="scientific">Mucilaginibacter gracilis</name>
    <dbReference type="NCBI Taxonomy" id="423350"/>
    <lineage>
        <taxon>Bacteria</taxon>
        <taxon>Pseudomonadati</taxon>
        <taxon>Bacteroidota</taxon>
        <taxon>Sphingobacteriia</taxon>
        <taxon>Sphingobacteriales</taxon>
        <taxon>Sphingobacteriaceae</taxon>
        <taxon>Mucilaginibacter</taxon>
    </lineage>
</organism>
<dbReference type="SUPFAM" id="SSF52833">
    <property type="entry name" value="Thioredoxin-like"/>
    <property type="match status" value="1"/>
</dbReference>
<dbReference type="InterPro" id="IPR013766">
    <property type="entry name" value="Thioredoxin_domain"/>
</dbReference>
<dbReference type="Proteomes" id="UP000268007">
    <property type="component" value="Unassembled WGS sequence"/>
</dbReference>
<dbReference type="RefSeq" id="WP_121201643.1">
    <property type="nucleotide sequence ID" value="NZ_RBKU01000001.1"/>
</dbReference>
<keyword evidence="2 3" id="KW-0186">Copper</keyword>
<evidence type="ECO:0000256" key="1">
    <source>
        <dbReference type="ARBA" id="ARBA00010996"/>
    </source>
</evidence>
<dbReference type="Pfam" id="PF02630">
    <property type="entry name" value="SCO1-SenC"/>
    <property type="match status" value="1"/>
</dbReference>
<proteinExistence type="inferred from homology"/>
<gene>
    <name evidence="7" type="ORF">BDD43_5876</name>
</gene>
<name>A0A495J9B8_9SPHI</name>
<accession>A0A495J9B8</accession>
<feature type="binding site" evidence="3">
    <location>
        <position position="176"/>
    </location>
    <ligand>
        <name>Cu cation</name>
        <dbReference type="ChEBI" id="CHEBI:23378"/>
    </ligand>
</feature>
<evidence type="ECO:0000259" key="6">
    <source>
        <dbReference type="PROSITE" id="PS51352"/>
    </source>
</evidence>
<feature type="chain" id="PRO_5019829262" evidence="5">
    <location>
        <begin position="24"/>
        <end position="216"/>
    </location>
</feature>
<comment type="caution">
    <text evidence="7">The sequence shown here is derived from an EMBL/GenBank/DDBJ whole genome shotgun (WGS) entry which is preliminary data.</text>
</comment>
<dbReference type="CDD" id="cd02968">
    <property type="entry name" value="SCO"/>
    <property type="match status" value="1"/>
</dbReference>
<evidence type="ECO:0000256" key="4">
    <source>
        <dbReference type="PIRSR" id="PIRSR603782-2"/>
    </source>
</evidence>
<feature type="signal peptide" evidence="5">
    <location>
        <begin position="1"/>
        <end position="23"/>
    </location>
</feature>
<evidence type="ECO:0000256" key="3">
    <source>
        <dbReference type="PIRSR" id="PIRSR603782-1"/>
    </source>
</evidence>
<protein>
    <submittedName>
        <fullName evidence="7">Protein SCO1/2</fullName>
    </submittedName>
</protein>